<reference evidence="1" key="1">
    <citation type="submission" date="2023-10" db="EMBL/GenBank/DDBJ databases">
        <authorList>
            <person name="Hackl T."/>
        </authorList>
    </citation>
    <scope>NUCLEOTIDE SEQUENCE</scope>
</reference>
<keyword evidence="2" id="KW-1185">Reference proteome</keyword>
<accession>A0AAI8YL07</accession>
<protein>
    <submittedName>
        <fullName evidence="1">Uu.00g135200.m01.CDS01</fullName>
    </submittedName>
</protein>
<dbReference type="Gene3D" id="3.40.50.720">
    <property type="entry name" value="NAD(P)-binding Rossmann-like Domain"/>
    <property type="match status" value="1"/>
</dbReference>
<comment type="caution">
    <text evidence="1">The sequence shown here is derived from an EMBL/GenBank/DDBJ whole genome shotgun (WGS) entry which is preliminary data.</text>
</comment>
<name>A0AAI8YL07_9PEZI</name>
<sequence length="95" mass="9794">MSKETPFPGVPVVTGAAGKGIGSGVARDFAAATRIANTDFNAGLPNAVRDEITSPHLAVEVRAVSGEISDSAFVTFFDAVVAAFRRIDYAVNVPA</sequence>
<dbReference type="Proteomes" id="UP001295740">
    <property type="component" value="Unassembled WGS sequence"/>
</dbReference>
<organism evidence="1 2">
    <name type="scientific">Anthostomella pinea</name>
    <dbReference type="NCBI Taxonomy" id="933095"/>
    <lineage>
        <taxon>Eukaryota</taxon>
        <taxon>Fungi</taxon>
        <taxon>Dikarya</taxon>
        <taxon>Ascomycota</taxon>
        <taxon>Pezizomycotina</taxon>
        <taxon>Sordariomycetes</taxon>
        <taxon>Xylariomycetidae</taxon>
        <taxon>Xylariales</taxon>
        <taxon>Xylariaceae</taxon>
        <taxon>Anthostomella</taxon>
    </lineage>
</organism>
<gene>
    <name evidence="1" type="ORF">KHLLAP_LOCUS8962</name>
</gene>
<evidence type="ECO:0000313" key="2">
    <source>
        <dbReference type="Proteomes" id="UP001295740"/>
    </source>
</evidence>
<dbReference type="SUPFAM" id="SSF51735">
    <property type="entry name" value="NAD(P)-binding Rossmann-fold domains"/>
    <property type="match status" value="1"/>
</dbReference>
<dbReference type="InterPro" id="IPR036291">
    <property type="entry name" value="NAD(P)-bd_dom_sf"/>
</dbReference>
<proteinExistence type="predicted"/>
<dbReference type="AlphaFoldDB" id="A0AAI8YL07"/>
<dbReference type="EMBL" id="CAUWAG010000012">
    <property type="protein sequence ID" value="CAJ2508494.1"/>
    <property type="molecule type" value="Genomic_DNA"/>
</dbReference>
<evidence type="ECO:0000313" key="1">
    <source>
        <dbReference type="EMBL" id="CAJ2508494.1"/>
    </source>
</evidence>